<organism evidence="3 4">
    <name type="scientific">Thermogutta terrifontis</name>
    <dbReference type="NCBI Taxonomy" id="1331910"/>
    <lineage>
        <taxon>Bacteria</taxon>
        <taxon>Pseudomonadati</taxon>
        <taxon>Planctomycetota</taxon>
        <taxon>Planctomycetia</taxon>
        <taxon>Pirellulales</taxon>
        <taxon>Thermoguttaceae</taxon>
        <taxon>Thermogutta</taxon>
    </lineage>
</organism>
<feature type="transmembrane region" description="Helical" evidence="2">
    <location>
        <begin position="15"/>
        <end position="34"/>
    </location>
</feature>
<feature type="compositionally biased region" description="Basic and acidic residues" evidence="1">
    <location>
        <begin position="62"/>
        <end position="82"/>
    </location>
</feature>
<gene>
    <name evidence="3" type="ORF">THTE_3082</name>
</gene>
<protein>
    <submittedName>
        <fullName evidence="3">Putative transmembrane protein</fullName>
    </submittedName>
</protein>
<feature type="transmembrane region" description="Helical" evidence="2">
    <location>
        <begin position="338"/>
        <end position="359"/>
    </location>
</feature>
<dbReference type="Proteomes" id="UP000215086">
    <property type="component" value="Chromosome"/>
</dbReference>
<dbReference type="EMBL" id="CP018477">
    <property type="protein sequence ID" value="ASV75684.1"/>
    <property type="molecule type" value="Genomic_DNA"/>
</dbReference>
<feature type="transmembrane region" description="Helical" evidence="2">
    <location>
        <begin position="136"/>
        <end position="155"/>
    </location>
</feature>
<feature type="transmembrane region" description="Helical" evidence="2">
    <location>
        <begin position="380"/>
        <end position="398"/>
    </location>
</feature>
<feature type="transmembrane region" description="Helical" evidence="2">
    <location>
        <begin position="167"/>
        <end position="185"/>
    </location>
</feature>
<name>A0A286RI97_9BACT</name>
<keyword evidence="2" id="KW-1133">Transmembrane helix</keyword>
<keyword evidence="2 3" id="KW-0812">Transmembrane</keyword>
<feature type="compositionally biased region" description="Basic and acidic residues" evidence="1">
    <location>
        <begin position="98"/>
        <end position="110"/>
    </location>
</feature>
<keyword evidence="2" id="KW-0472">Membrane</keyword>
<feature type="transmembrane region" description="Helical" evidence="2">
    <location>
        <begin position="256"/>
        <end position="283"/>
    </location>
</feature>
<feature type="region of interest" description="Disordered" evidence="1">
    <location>
        <begin position="53"/>
        <end position="122"/>
    </location>
</feature>
<feature type="transmembrane region" description="Helical" evidence="2">
    <location>
        <begin position="225"/>
        <end position="244"/>
    </location>
</feature>
<evidence type="ECO:0000313" key="4">
    <source>
        <dbReference type="Proteomes" id="UP000215086"/>
    </source>
</evidence>
<feature type="transmembrane region" description="Helical" evidence="2">
    <location>
        <begin position="443"/>
        <end position="460"/>
    </location>
</feature>
<feature type="transmembrane region" description="Helical" evidence="2">
    <location>
        <begin position="295"/>
        <end position="314"/>
    </location>
</feature>
<accession>A0A286RI97</accession>
<keyword evidence="4" id="KW-1185">Reference proteome</keyword>
<evidence type="ECO:0000256" key="1">
    <source>
        <dbReference type="SAM" id="MobiDB-lite"/>
    </source>
</evidence>
<reference evidence="3 4" key="1">
    <citation type="journal article" name="Front. Microbiol.">
        <title>Sugar Metabolism of the First Thermophilic Planctomycete Thermogutta terrifontis: Comparative Genomic and Transcriptomic Approaches.</title>
        <authorList>
            <person name="Elcheninov A.G."/>
            <person name="Menzel P."/>
            <person name="Gudbergsdottir S.R."/>
            <person name="Slesarev A.I."/>
            <person name="Kadnikov V.V."/>
            <person name="Krogh A."/>
            <person name="Bonch-Osmolovskaya E.A."/>
            <person name="Peng X."/>
            <person name="Kublanov I.V."/>
        </authorList>
    </citation>
    <scope>NUCLEOTIDE SEQUENCE [LARGE SCALE GENOMIC DNA]</scope>
    <source>
        <strain evidence="3 4">R1</strain>
    </source>
</reference>
<dbReference type="InterPro" id="IPR031566">
    <property type="entry name" value="CitMHS_2"/>
</dbReference>
<dbReference type="Pfam" id="PF16980">
    <property type="entry name" value="CitMHS_2"/>
    <property type="match status" value="1"/>
</dbReference>
<evidence type="ECO:0000256" key="2">
    <source>
        <dbReference type="SAM" id="Phobius"/>
    </source>
</evidence>
<dbReference type="RefSeq" id="WP_207651704.1">
    <property type="nucleotide sequence ID" value="NZ_CP018477.1"/>
</dbReference>
<feature type="transmembrane region" description="Helical" evidence="2">
    <location>
        <begin position="564"/>
        <end position="587"/>
    </location>
</feature>
<feature type="transmembrane region" description="Helical" evidence="2">
    <location>
        <begin position="525"/>
        <end position="543"/>
    </location>
</feature>
<proteinExistence type="predicted"/>
<dbReference type="AlphaFoldDB" id="A0A286RI97"/>
<sequence>MSHDHPVSPETNRRVVAALCVVFVLYALALIAGWPQAATRKIVEAEKHAQAQAAARQAESAASHDEATHGDPAKGKAARGESARGNLPASEATQPQSSEEKPSLEHKKENGATGEGGQGGEAEHGEAHAVLGHPPLWMVSPFVALLLIIAVFPLLPWTEHWWESNLHRFYVAAVLALVTLAYYLFVYEQPVEGHWPAHYISQPNTAGPNWGNTFAVFANAIFSEYIPFIVLLFSLYTISGGIRIEGDLRAKPITNVIIMFIGGVLASFVGTTGAAMLLIRLLLDTNSERKHVAHTVVFFIFIVCNCGGCLLPIGDPPLFLGYLRGVPFLWTLQLWKEWAFVNIGLLIIYFLWDTFYFYPREEKRDIRRDTTQVRRLQIRGLWPNLPLLVGVVLGVALLDPSKPFPGTNIHPPLYLREVVQLAMVALSLMFGDHENRVANRFNYGAIVEVAALFFGIFITMQPPLQILHVEGPRLGLTEPAQFFWATGALSSFLDNAPTYVVFFETARTLGGENLVPPGTGVAHDLLVAVSLGAVFMGANTYIGNGPNFMVRAIAEKRGIKMPSFFGYMLYSGCILIPLFILVTFIFLM</sequence>
<dbReference type="KEGG" id="ttf:THTE_3082"/>
<evidence type="ECO:0000313" key="3">
    <source>
        <dbReference type="EMBL" id="ASV75684.1"/>
    </source>
</evidence>
<feature type="transmembrane region" description="Helical" evidence="2">
    <location>
        <begin position="413"/>
        <end position="431"/>
    </location>
</feature>